<dbReference type="SUPFAM" id="SSF51905">
    <property type="entry name" value="FAD/NAD(P)-binding domain"/>
    <property type="match status" value="1"/>
</dbReference>
<gene>
    <name evidence="3" type="ORF">GTP41_18495</name>
</gene>
<comment type="caution">
    <text evidence="3">The sequence shown here is derived from an EMBL/GenBank/DDBJ whole genome shotgun (WGS) entry which is preliminary data.</text>
</comment>
<feature type="domain" description="Amine oxidase" evidence="2">
    <location>
        <begin position="105"/>
        <end position="320"/>
    </location>
</feature>
<dbReference type="Pfam" id="PF13450">
    <property type="entry name" value="NAD_binding_8"/>
    <property type="match status" value="1"/>
</dbReference>
<reference evidence="3 4" key="1">
    <citation type="submission" date="2019-12" db="EMBL/GenBank/DDBJ databases">
        <title>Novel species isolated from a subtropical stream in China.</title>
        <authorList>
            <person name="Lu H."/>
        </authorList>
    </citation>
    <scope>NUCLEOTIDE SEQUENCE [LARGE SCALE GENOMIC DNA]</scope>
    <source>
        <strain evidence="3 4">DS3</strain>
    </source>
</reference>
<dbReference type="PANTHER" id="PTHR16128">
    <property type="entry name" value="FAD/NAD(P)-BINDING OXIDOREDUCTASE FAMILY PROTEIN"/>
    <property type="match status" value="1"/>
</dbReference>
<keyword evidence="1" id="KW-0732">Signal</keyword>
<sequence>MSTSIAIIGAGIAGLSCASALSAAGHHVVVFDKARGPGGRLCTCRGDDWQADHGAQYFTARHALFQREVARWVESGVVAPWQLTPAVLGSERNPLPEAPVRYVGVPGMSALGKALASGLDVRTGYTIQQPVRQADGWRLSSAEHGALDAVYNQIVVAVPAPQAAALLAQAAPALSTMAAAQNMEPCWTVIAQLAEPAQFGFDAAFVNGGPLRWIARNNSKPGRSGQECWVLQASEQWSAQHIEHDAADVTEALFTAFRQLGGPTAVAVRTHRWRYANCVADQIGSVWDASLGMGLCGDWLQGGRVEGAWLSGRHLAHQMLERRLA</sequence>
<dbReference type="PRINTS" id="PR00419">
    <property type="entry name" value="ADXRDTASE"/>
</dbReference>
<dbReference type="AlphaFoldDB" id="A0A6N9HN11"/>
<dbReference type="GO" id="GO:0016491">
    <property type="term" value="F:oxidoreductase activity"/>
    <property type="evidence" value="ECO:0007669"/>
    <property type="project" value="InterPro"/>
</dbReference>
<dbReference type="Pfam" id="PF01593">
    <property type="entry name" value="Amino_oxidase"/>
    <property type="match status" value="1"/>
</dbReference>
<protein>
    <submittedName>
        <fullName evidence="3">NAD(P)-binding protein</fullName>
    </submittedName>
</protein>
<dbReference type="EMBL" id="WWCJ01000013">
    <property type="protein sequence ID" value="MYN04085.1"/>
    <property type="molecule type" value="Genomic_DNA"/>
</dbReference>
<name>A0A6N9HN11_9BURK</name>
<keyword evidence="4" id="KW-1185">Reference proteome</keyword>
<dbReference type="Gene3D" id="3.50.50.60">
    <property type="entry name" value="FAD/NAD(P)-binding domain"/>
    <property type="match status" value="1"/>
</dbReference>
<accession>A0A6N9HN11</accession>
<evidence type="ECO:0000313" key="4">
    <source>
        <dbReference type="Proteomes" id="UP000448575"/>
    </source>
</evidence>
<feature type="chain" id="PRO_5026803732" evidence="1">
    <location>
        <begin position="24"/>
        <end position="325"/>
    </location>
</feature>
<evidence type="ECO:0000259" key="2">
    <source>
        <dbReference type="Pfam" id="PF01593"/>
    </source>
</evidence>
<proteinExistence type="predicted"/>
<dbReference type="InterPro" id="IPR002937">
    <property type="entry name" value="Amino_oxidase"/>
</dbReference>
<evidence type="ECO:0000313" key="3">
    <source>
        <dbReference type="EMBL" id="MYN04085.1"/>
    </source>
</evidence>
<dbReference type="PANTHER" id="PTHR16128:SF5">
    <property type="entry name" value="FAD_NAD(P)-BINDING OXIDOREDUCTASE FAMILY PROTEIN"/>
    <property type="match status" value="1"/>
</dbReference>
<evidence type="ECO:0000256" key="1">
    <source>
        <dbReference type="SAM" id="SignalP"/>
    </source>
</evidence>
<organism evidence="3 4">
    <name type="scientific">Pseudoduganella guangdongensis</name>
    <dbReference type="NCBI Taxonomy" id="2692179"/>
    <lineage>
        <taxon>Bacteria</taxon>
        <taxon>Pseudomonadati</taxon>
        <taxon>Pseudomonadota</taxon>
        <taxon>Betaproteobacteria</taxon>
        <taxon>Burkholderiales</taxon>
        <taxon>Oxalobacteraceae</taxon>
        <taxon>Telluria group</taxon>
        <taxon>Pseudoduganella</taxon>
    </lineage>
</organism>
<dbReference type="Proteomes" id="UP000448575">
    <property type="component" value="Unassembled WGS sequence"/>
</dbReference>
<dbReference type="InterPro" id="IPR036188">
    <property type="entry name" value="FAD/NAD-bd_sf"/>
</dbReference>
<feature type="signal peptide" evidence="1">
    <location>
        <begin position="1"/>
        <end position="23"/>
    </location>
</feature>
<dbReference type="Gene3D" id="3.90.660.10">
    <property type="match status" value="1"/>
</dbReference>